<dbReference type="SUPFAM" id="SSF52540">
    <property type="entry name" value="P-loop containing nucleoside triphosphate hydrolases"/>
    <property type="match status" value="1"/>
</dbReference>
<dbReference type="GO" id="GO:0005524">
    <property type="term" value="F:ATP binding"/>
    <property type="evidence" value="ECO:0007669"/>
    <property type="project" value="UniProtKB-KW"/>
</dbReference>
<dbReference type="AlphaFoldDB" id="A0A392LWU3"/>
<dbReference type="FunFam" id="3.40.50.300:FF:001091">
    <property type="entry name" value="Probable disease resistance protein At1g61300"/>
    <property type="match status" value="1"/>
</dbReference>
<dbReference type="EMBL" id="LXQA010000106">
    <property type="protein sequence ID" value="MCH79431.1"/>
    <property type="molecule type" value="Genomic_DNA"/>
</dbReference>
<feature type="domain" description="Disease resistance N-terminal" evidence="7">
    <location>
        <begin position="17"/>
        <end position="103"/>
    </location>
</feature>
<feature type="domain" description="NB-ARC" evidence="6">
    <location>
        <begin position="177"/>
        <end position="347"/>
    </location>
</feature>
<accession>A0A392LWU3</accession>
<dbReference type="InterPro" id="IPR036388">
    <property type="entry name" value="WH-like_DNA-bd_sf"/>
</dbReference>
<evidence type="ECO:0000256" key="2">
    <source>
        <dbReference type="ARBA" id="ARBA00022737"/>
    </source>
</evidence>
<dbReference type="InterPro" id="IPR041118">
    <property type="entry name" value="Rx_N"/>
</dbReference>
<dbReference type="Pfam" id="PF18052">
    <property type="entry name" value="Rx_N"/>
    <property type="match status" value="1"/>
</dbReference>
<evidence type="ECO:0000259" key="8">
    <source>
        <dbReference type="Pfam" id="PF23559"/>
    </source>
</evidence>
<comment type="caution">
    <text evidence="10">The sequence shown here is derived from an EMBL/GenBank/DDBJ whole genome shotgun (WGS) entry which is preliminary data.</text>
</comment>
<dbReference type="InterPro" id="IPR027417">
    <property type="entry name" value="P-loop_NTPase"/>
</dbReference>
<dbReference type="PROSITE" id="PS51450">
    <property type="entry name" value="LRR"/>
    <property type="match status" value="1"/>
</dbReference>
<dbReference type="SUPFAM" id="SSF52058">
    <property type="entry name" value="L domain-like"/>
    <property type="match status" value="2"/>
</dbReference>
<dbReference type="PANTHER" id="PTHR36766">
    <property type="entry name" value="PLANT BROAD-SPECTRUM MILDEW RESISTANCE PROTEIN RPW8"/>
    <property type="match status" value="1"/>
</dbReference>
<keyword evidence="4" id="KW-0611">Plant defense</keyword>
<protein>
    <submittedName>
        <fullName evidence="10">CC-NBS-LRR resistance protein</fullName>
    </submittedName>
</protein>
<evidence type="ECO:0000259" key="6">
    <source>
        <dbReference type="Pfam" id="PF00931"/>
    </source>
</evidence>
<feature type="domain" description="Disease resistance protein winged helix" evidence="8">
    <location>
        <begin position="434"/>
        <end position="504"/>
    </location>
</feature>
<dbReference type="FunFam" id="1.10.10.10:FF:000322">
    <property type="entry name" value="Probable disease resistance protein At1g63360"/>
    <property type="match status" value="1"/>
</dbReference>
<dbReference type="SMART" id="SM00369">
    <property type="entry name" value="LRR_TYP"/>
    <property type="match status" value="3"/>
</dbReference>
<dbReference type="InterPro" id="IPR042197">
    <property type="entry name" value="Apaf_helical"/>
</dbReference>
<dbReference type="Gene3D" id="1.10.8.430">
    <property type="entry name" value="Helical domain of apoptotic protease-activating factors"/>
    <property type="match status" value="1"/>
</dbReference>
<dbReference type="InterPro" id="IPR058922">
    <property type="entry name" value="WHD_DRP"/>
</dbReference>
<organism evidence="10 11">
    <name type="scientific">Trifolium medium</name>
    <dbReference type="NCBI Taxonomy" id="97028"/>
    <lineage>
        <taxon>Eukaryota</taxon>
        <taxon>Viridiplantae</taxon>
        <taxon>Streptophyta</taxon>
        <taxon>Embryophyta</taxon>
        <taxon>Tracheophyta</taxon>
        <taxon>Spermatophyta</taxon>
        <taxon>Magnoliopsida</taxon>
        <taxon>eudicotyledons</taxon>
        <taxon>Gunneridae</taxon>
        <taxon>Pentapetalae</taxon>
        <taxon>rosids</taxon>
        <taxon>fabids</taxon>
        <taxon>Fabales</taxon>
        <taxon>Fabaceae</taxon>
        <taxon>Papilionoideae</taxon>
        <taxon>50 kb inversion clade</taxon>
        <taxon>NPAAA clade</taxon>
        <taxon>Hologalegina</taxon>
        <taxon>IRL clade</taxon>
        <taxon>Trifolieae</taxon>
        <taxon>Trifolium</taxon>
    </lineage>
</organism>
<dbReference type="Gene3D" id="1.10.10.10">
    <property type="entry name" value="Winged helix-like DNA-binding domain superfamily/Winged helix DNA-binding domain"/>
    <property type="match status" value="1"/>
</dbReference>
<evidence type="ECO:0000259" key="9">
    <source>
        <dbReference type="Pfam" id="PF25019"/>
    </source>
</evidence>
<sequence length="1274" mass="143432">MAATATLVGGAFLSASVQTMIDKLTSAEFRDYINNKKLNASLLKQLQTTLLILQAVLDDAEEKQINNPAVKQWLDDLKDAIFDAEDLLNQISYESLRCKVENTQAGKKPNQVWNFLSSPFKNLYGEINTQMKIMCDSLQLFAQHKDILGLQSKTGKVPRRIPSSSVVNESFMVGRKDDKETIMNMLLSESGTSNNNIGVVAILGMGGVGKTTLAQLVYNDEKVQQHFDIKAWSCVSEDFDILRVTKTLLESVTSRPCESNNLDFLRVELKQNLRGKRFLFVLDDLWNDNYNDWDELVTPMVRGNCGSRVIITTRQQKVAEVACTFPIHKLELLSDEDSWSLLSMHAFGSGDCCSNKWPNLEAIGRKIAKKCGGLPIAAKTLGGLLRSKVDTKEWTAILNSDIWSLPNNNILPALLLSYQYLPSQLKRCFAYCSIFPKDYPLDRKQLVLLWMAEGFLDHSQDEKSMEEVGEDCFVELLSRSLIQQLSGDSREQKFVMHDLVNDLATIVSGKSSYRLECGGVISENVRHLSYVQEQYDISKKFKIFYKLKCLRSFLPIGSWRTHNYLSQKVVDDLLPTLGSLRVLSLSKYCNITMLPDSIGNLVQLRYLDLSHTKIKTLPDTICNLSYLQTLNLASCIHLTELPEHVGKLINLRHLDLNLTNIAEMPKQIVELENLQTLSIFVVGKKNVGLSVKELGRFRKLRGKLVIKNLNNVVDIEEAWDTNLKSKEHIEDLTLHWGDETDDSVKGKDVLDMLQPSGNLKKMSIKLYGGTSFPNWLGNSSFSNMVSLSISNCAYCVTLPSLGKLPSLKDLQIYDMKILETIGPEFYGMEGRGSNSSFQPFPSLEKLVFENMPNWKQWLPIQDGIFPFPRLKTLMIFKCSELRGHLPSHLSSIEDIDLHGCDRLLATPHTLHWLSSVKNINIMGDLLSTESSQCSWLESDSSCLLQGIRIIFFDTIFSLPKLIMRSTCLQYLDLFSIPSLTTFPVDGLPTSLKSLYISGCNKLSFLPPETHKNYTSLLHLALENSCDALTSFPLDGFPMLQSLYLQNCRSLESFFISESSLHRPSTLQTLSVSGCDKLRSLPQRMGTLTTLEQMTLLDLPQLELPLCEGSFLPPKLRSISIISVRKTTLPVTKWGLQRLTALSKLSIGGDDNDDIVNSLLKVPMLPISLEFLEINNLSKIKSLEGKGIRHLSSLKTLSFLNCRRLESLAKVTLPSSLETLEFKDCLRLESLPEDNLPSSLDLLNIERCPLLEESVKQTFSRYNKCFDSTDPAVVE</sequence>
<dbReference type="InterPro" id="IPR032675">
    <property type="entry name" value="LRR_dom_sf"/>
</dbReference>
<evidence type="ECO:0000256" key="4">
    <source>
        <dbReference type="ARBA" id="ARBA00022821"/>
    </source>
</evidence>
<evidence type="ECO:0000256" key="5">
    <source>
        <dbReference type="ARBA" id="ARBA00022840"/>
    </source>
</evidence>
<evidence type="ECO:0000313" key="11">
    <source>
        <dbReference type="Proteomes" id="UP000265520"/>
    </source>
</evidence>
<keyword evidence="3" id="KW-0547">Nucleotide-binding</keyword>
<gene>
    <name evidence="10" type="ORF">A2U01_0000180</name>
</gene>
<evidence type="ECO:0000259" key="7">
    <source>
        <dbReference type="Pfam" id="PF18052"/>
    </source>
</evidence>
<dbReference type="Gene3D" id="3.40.50.300">
    <property type="entry name" value="P-loop containing nucleotide triphosphate hydrolases"/>
    <property type="match status" value="1"/>
</dbReference>
<keyword evidence="2" id="KW-0677">Repeat</keyword>
<keyword evidence="11" id="KW-1185">Reference proteome</keyword>
<dbReference type="InterPro" id="IPR003591">
    <property type="entry name" value="Leu-rich_rpt_typical-subtyp"/>
</dbReference>
<dbReference type="Gene3D" id="1.20.5.4130">
    <property type="match status" value="1"/>
</dbReference>
<dbReference type="InterPro" id="IPR002182">
    <property type="entry name" value="NB-ARC"/>
</dbReference>
<dbReference type="GO" id="GO:0051707">
    <property type="term" value="P:response to other organism"/>
    <property type="evidence" value="ECO:0007669"/>
    <property type="project" value="UniProtKB-ARBA"/>
</dbReference>
<proteinExistence type="predicted"/>
<evidence type="ECO:0000313" key="10">
    <source>
        <dbReference type="EMBL" id="MCH79431.1"/>
    </source>
</evidence>
<name>A0A392LWU3_9FABA</name>
<dbReference type="GO" id="GO:0006952">
    <property type="term" value="P:defense response"/>
    <property type="evidence" value="ECO:0007669"/>
    <property type="project" value="UniProtKB-KW"/>
</dbReference>
<dbReference type="InterPro" id="IPR001611">
    <property type="entry name" value="Leu-rich_rpt"/>
</dbReference>
<dbReference type="Proteomes" id="UP000265520">
    <property type="component" value="Unassembled WGS sequence"/>
</dbReference>
<dbReference type="Gene3D" id="3.80.10.10">
    <property type="entry name" value="Ribonuclease Inhibitor"/>
    <property type="match status" value="3"/>
</dbReference>
<reference evidence="10 11" key="1">
    <citation type="journal article" date="2018" name="Front. Plant Sci.">
        <title>Red Clover (Trifolium pratense) and Zigzag Clover (T. medium) - A Picture of Genomic Similarities and Differences.</title>
        <authorList>
            <person name="Dluhosova J."/>
            <person name="Istvanek J."/>
            <person name="Nedelnik J."/>
            <person name="Repkova J."/>
        </authorList>
    </citation>
    <scope>NUCLEOTIDE SEQUENCE [LARGE SCALE GENOMIC DNA]</scope>
    <source>
        <strain evidence="11">cv. 10/8</strain>
        <tissue evidence="10">Leaf</tissue>
    </source>
</reference>
<keyword evidence="1" id="KW-0433">Leucine-rich repeat</keyword>
<evidence type="ECO:0000256" key="3">
    <source>
        <dbReference type="ARBA" id="ARBA00022741"/>
    </source>
</evidence>
<evidence type="ECO:0000256" key="1">
    <source>
        <dbReference type="ARBA" id="ARBA00022614"/>
    </source>
</evidence>
<dbReference type="GO" id="GO:0043531">
    <property type="term" value="F:ADP binding"/>
    <property type="evidence" value="ECO:0007669"/>
    <property type="project" value="InterPro"/>
</dbReference>
<dbReference type="Pfam" id="PF00931">
    <property type="entry name" value="NB-ARC"/>
    <property type="match status" value="1"/>
</dbReference>
<dbReference type="PANTHER" id="PTHR36766:SF40">
    <property type="entry name" value="DISEASE RESISTANCE PROTEIN RGA3"/>
    <property type="match status" value="1"/>
</dbReference>
<dbReference type="Pfam" id="PF23559">
    <property type="entry name" value="WHD_DRP"/>
    <property type="match status" value="1"/>
</dbReference>
<keyword evidence="5" id="KW-0067">ATP-binding</keyword>
<feature type="domain" description="R13L1/DRL21-like LRR repeat region" evidence="9">
    <location>
        <begin position="692"/>
        <end position="815"/>
    </location>
</feature>
<dbReference type="Pfam" id="PF25019">
    <property type="entry name" value="LRR_R13L1-DRL21"/>
    <property type="match status" value="1"/>
</dbReference>
<dbReference type="PRINTS" id="PR00364">
    <property type="entry name" value="DISEASERSIST"/>
</dbReference>
<dbReference type="InterPro" id="IPR056789">
    <property type="entry name" value="LRR_R13L1-DRL21"/>
</dbReference>